<name>A0ABM7X054_9BACT</name>
<reference evidence="2" key="1">
    <citation type="journal article" date="2022" name="Int. J. Syst. Evol. Microbiol.">
        <title>Anaeromyxobacter oryzae sp. nov., Anaeromyxobacter diazotrophicus sp. nov. and Anaeromyxobacter paludicola sp. nov., isolated from paddy soils.</title>
        <authorList>
            <person name="Itoh H."/>
            <person name="Xu Z."/>
            <person name="Mise K."/>
            <person name="Masuda Y."/>
            <person name="Ushijima N."/>
            <person name="Hayakawa C."/>
            <person name="Shiratori Y."/>
            <person name="Senoo K."/>
        </authorList>
    </citation>
    <scope>NUCLEOTIDE SEQUENCE [LARGE SCALE GENOMIC DNA]</scope>
    <source>
        <strain evidence="2">Red232</strain>
    </source>
</reference>
<organism evidence="1 2">
    <name type="scientific">Anaeromyxobacter oryzae</name>
    <dbReference type="NCBI Taxonomy" id="2918170"/>
    <lineage>
        <taxon>Bacteria</taxon>
        <taxon>Pseudomonadati</taxon>
        <taxon>Myxococcota</taxon>
        <taxon>Myxococcia</taxon>
        <taxon>Myxococcales</taxon>
        <taxon>Cystobacterineae</taxon>
        <taxon>Anaeromyxobacteraceae</taxon>
        <taxon>Anaeromyxobacter</taxon>
    </lineage>
</organism>
<evidence type="ECO:0000313" key="1">
    <source>
        <dbReference type="EMBL" id="BDG05161.1"/>
    </source>
</evidence>
<dbReference type="SUPFAM" id="SSF56925">
    <property type="entry name" value="OMPA-like"/>
    <property type="match status" value="1"/>
</dbReference>
<dbReference type="EMBL" id="AP025591">
    <property type="protein sequence ID" value="BDG05161.1"/>
    <property type="molecule type" value="Genomic_DNA"/>
</dbReference>
<gene>
    <name evidence="1" type="ORF">AMOR_41570</name>
</gene>
<evidence type="ECO:0008006" key="3">
    <source>
        <dbReference type="Google" id="ProtNLM"/>
    </source>
</evidence>
<sequence>MHAATRSIGLVAGLLMAVAPEIGRAGDWSTGDVGDQLPAPPSVYLLVGGGVTDFTRSVVKDRFGVGGAWDLRLGIGSRSYVGGEVAYVGSFRRGAGADPDLGSSGAEGVLRLQVPYAVRGWLVEPFVFGGIGWSHLSLRNAAPDVKSTDDIGVIPFGGGLTVGYGNLLLDARFTYRSSFSEDLAVAAGPGSKDFSQWGISASVGYEF</sequence>
<dbReference type="InterPro" id="IPR011250">
    <property type="entry name" value="OMP/PagP_B-barrel"/>
</dbReference>
<keyword evidence="2" id="KW-1185">Reference proteome</keyword>
<proteinExistence type="predicted"/>
<evidence type="ECO:0000313" key="2">
    <source>
        <dbReference type="Proteomes" id="UP001162891"/>
    </source>
</evidence>
<dbReference type="Proteomes" id="UP001162891">
    <property type="component" value="Chromosome"/>
</dbReference>
<accession>A0ABM7X054</accession>
<protein>
    <recommendedName>
        <fullName evidence="3">Outer membrane protein beta-barrel domain-containing protein</fullName>
    </recommendedName>
</protein>